<keyword evidence="2" id="KW-1185">Reference proteome</keyword>
<evidence type="ECO:0000313" key="1">
    <source>
        <dbReference type="EMBL" id="ABK37879.1"/>
    </source>
</evidence>
<accession>A0KJZ4</accession>
<proteinExistence type="predicted"/>
<dbReference type="AlphaFoldDB" id="A0KJZ4"/>
<dbReference type="EnsemblBacteria" id="ABK37879">
    <property type="protein sequence ID" value="ABK37879"/>
    <property type="gene ID" value="AHA_2065"/>
</dbReference>
<name>A0KJZ4_AERHH</name>
<protein>
    <submittedName>
        <fullName evidence="1">Uncharacterized protein</fullName>
    </submittedName>
</protein>
<dbReference type="Proteomes" id="UP000000756">
    <property type="component" value="Chromosome"/>
</dbReference>
<dbReference type="EMBL" id="CP000462">
    <property type="protein sequence ID" value="ABK37879.1"/>
    <property type="molecule type" value="Genomic_DNA"/>
</dbReference>
<organism evidence="1 2">
    <name type="scientific">Aeromonas hydrophila subsp. hydrophila (strain ATCC 7966 / DSM 30187 / BCRC 13018 / CCUG 14551 / JCM 1027 / KCTC 2358 / NCIMB 9240 / NCTC 8049)</name>
    <dbReference type="NCBI Taxonomy" id="380703"/>
    <lineage>
        <taxon>Bacteria</taxon>
        <taxon>Pseudomonadati</taxon>
        <taxon>Pseudomonadota</taxon>
        <taxon>Gammaproteobacteria</taxon>
        <taxon>Aeromonadales</taxon>
        <taxon>Aeromonadaceae</taxon>
        <taxon>Aeromonas</taxon>
    </lineage>
</organism>
<dbReference type="STRING" id="380703.AHA_2065"/>
<dbReference type="OrthoDB" id="5568266at2"/>
<reference evidence="1 2" key="1">
    <citation type="journal article" date="2006" name="J. Bacteriol.">
        <title>Genome sequence of Aeromonas hydrophila ATCC 7966T: jack of all trades.</title>
        <authorList>
            <person name="Seshadri R."/>
            <person name="Joseph S.W."/>
            <person name="Chopra A.K."/>
            <person name="Sha J."/>
            <person name="Shaw J."/>
            <person name="Graf J."/>
            <person name="Haft D."/>
            <person name="Wu M."/>
            <person name="Ren Q."/>
            <person name="Rosovitz M.J."/>
            <person name="Madupu R."/>
            <person name="Tallon L."/>
            <person name="Kim M."/>
            <person name="Jin S."/>
            <person name="Vuong H."/>
            <person name="Stine O.C."/>
            <person name="Ali A."/>
            <person name="Horneman A.J."/>
            <person name="Heidelberg J.F."/>
        </authorList>
    </citation>
    <scope>NUCLEOTIDE SEQUENCE [LARGE SCALE GENOMIC DNA]</scope>
    <source>
        <strain evidence="2">ATCC 7966 / DSM 30187 / BCRC 13018 / CCUG 14551 / JCM 1027 / KCTC 2358 / NCIMB 9240 / NCTC 8049</strain>
    </source>
</reference>
<dbReference type="KEGG" id="aha:AHA_2065"/>
<evidence type="ECO:0000313" key="2">
    <source>
        <dbReference type="Proteomes" id="UP000000756"/>
    </source>
</evidence>
<gene>
    <name evidence="1" type="ordered locus">AHA_2065</name>
</gene>
<sequence length="195" mass="21937">MGITSARLGIKTRLQGWEVVPAGTHEARKAAEAAAREVGVKTGDSPAPWSSDNNCTLPDPDAFTDQTMREQWGLSPFSIDRLEAGASVRADGFTLWLENRQVQSCRSHPSEPDWQPEGLWPAEQDQPDEYAVPEGDPDWPMLVELCGKVYQAQGHAGTHQWIEMLPQPYQSEMWRVLEGLDTQEWQQDDYSGEWV</sequence>
<dbReference type="HOGENOM" id="CLU_1393742_0_0_6"/>